<keyword evidence="3" id="KW-0963">Cytoplasm</keyword>
<dbReference type="GO" id="GO:0005737">
    <property type="term" value="C:cytoplasm"/>
    <property type="evidence" value="ECO:0007669"/>
    <property type="project" value="UniProtKB-SubCell"/>
</dbReference>
<dbReference type="PROSITE" id="PS51450">
    <property type="entry name" value="LRR"/>
    <property type="match status" value="2"/>
</dbReference>
<evidence type="ECO:0000256" key="8">
    <source>
        <dbReference type="ARBA" id="ARBA00023273"/>
    </source>
</evidence>
<dbReference type="InterPro" id="IPR032675">
    <property type="entry name" value="LRR_dom_sf"/>
</dbReference>
<comment type="similarity">
    <text evidence="9">Belongs to the tilB family.</text>
</comment>
<feature type="domain" description="U2A'/phosphoprotein 32 family A C-terminal" evidence="11">
    <location>
        <begin position="129"/>
        <end position="147"/>
    </location>
</feature>
<comment type="subcellular location">
    <subcellularLocation>
        <location evidence="1">Cell projection</location>
        <location evidence="1">Cilium</location>
    </subcellularLocation>
    <subcellularLocation>
        <location evidence="2">Cytoplasm</location>
    </subcellularLocation>
</comment>
<evidence type="ECO:0000259" key="11">
    <source>
        <dbReference type="SMART" id="SM00446"/>
    </source>
</evidence>
<sequence>MVQRIDKELLRKRAEHNDGELSSLKEVTLHQYDIEKIENLDVYCRHLEILFLQNNQISKIENLHKLKELKYLQLALNNVSKIENLEGCEALEKLDLTVNFVEDPLDVECLKGNEMLRELFLVGNPCTQKEGYREFVITTLPQLKNLDGRDITRSERIEAAQVYENVRKRFIREREERTGTVYEAKVEAEPAPQKANDHESSKAQYNENSTNSSDSLNEGRNPTPASGDIDELEEKRWRFQNEPVPHTPSARLEAARDLASMREGKNNQNPPTKQQQSPTPLFAPDGRVLQKNQGKWPFHFAITTDTITLHVELSKFVDTSLIDVDVQPTWLRISVKGKILQLVLDEEVQTENVLCERSRVTGWLAVTMVKAHVDKTKADVIEIRNKERRIKEDEERQKRALQRKQETSAERKKNYRTSFTPTESVDLRNIVADAQTPTASAKASIFDRTFSIMPPVVPDDFEDDPSVPPLC</sequence>
<gene>
    <name evidence="12" type="ORF">SPPG_00634</name>
</gene>
<dbReference type="GO" id="GO:0005929">
    <property type="term" value="C:cilium"/>
    <property type="evidence" value="ECO:0007669"/>
    <property type="project" value="UniProtKB-SubCell"/>
</dbReference>
<evidence type="ECO:0000256" key="9">
    <source>
        <dbReference type="ARBA" id="ARBA00049982"/>
    </source>
</evidence>
<keyword evidence="4" id="KW-0433">Leucine-rich repeat</keyword>
<dbReference type="Gene3D" id="3.80.10.10">
    <property type="entry name" value="Ribonuclease Inhibitor"/>
    <property type="match status" value="1"/>
</dbReference>
<evidence type="ECO:0000313" key="13">
    <source>
        <dbReference type="Proteomes" id="UP000053201"/>
    </source>
</evidence>
<dbReference type="FunFam" id="3.80.10.10:FF:000052">
    <property type="entry name" value="Leucine rich repeat containing 6"/>
    <property type="match status" value="1"/>
</dbReference>
<evidence type="ECO:0000256" key="3">
    <source>
        <dbReference type="ARBA" id="ARBA00022490"/>
    </source>
</evidence>
<evidence type="ECO:0000256" key="7">
    <source>
        <dbReference type="ARBA" id="ARBA00023069"/>
    </source>
</evidence>
<evidence type="ECO:0000256" key="10">
    <source>
        <dbReference type="SAM" id="MobiDB-lite"/>
    </source>
</evidence>
<dbReference type="InterPro" id="IPR056496">
    <property type="entry name" value="CS_DNAAF11_C"/>
</dbReference>
<dbReference type="VEuPathDB" id="FungiDB:SPPG_00634"/>
<dbReference type="Pfam" id="PF14580">
    <property type="entry name" value="LRR_9"/>
    <property type="match status" value="1"/>
</dbReference>
<accession>A0A0L0HVL5</accession>
<evidence type="ECO:0000313" key="12">
    <source>
        <dbReference type="EMBL" id="KND04945.1"/>
    </source>
</evidence>
<feature type="compositionally biased region" description="Basic and acidic residues" evidence="10">
    <location>
        <begin position="394"/>
        <end position="412"/>
    </location>
</feature>
<name>A0A0L0HVL5_SPIPD</name>
<dbReference type="GeneID" id="27684352"/>
<feature type="region of interest" description="Disordered" evidence="10">
    <location>
        <begin position="261"/>
        <end position="285"/>
    </location>
</feature>
<keyword evidence="8" id="KW-0966">Cell projection</keyword>
<feature type="region of interest" description="Disordered" evidence="10">
    <location>
        <begin position="182"/>
        <end position="229"/>
    </location>
</feature>
<dbReference type="InParanoid" id="A0A0L0HVL5"/>
<evidence type="ECO:0000256" key="4">
    <source>
        <dbReference type="ARBA" id="ARBA00022614"/>
    </source>
</evidence>
<dbReference type="RefSeq" id="XP_016612984.1">
    <property type="nucleotide sequence ID" value="XM_016748965.1"/>
</dbReference>
<dbReference type="EMBL" id="KQ257450">
    <property type="protein sequence ID" value="KND04945.1"/>
    <property type="molecule type" value="Genomic_DNA"/>
</dbReference>
<dbReference type="PANTHER" id="PTHR18849">
    <property type="entry name" value="LEUCINE RICH REPEAT PROTEIN"/>
    <property type="match status" value="1"/>
</dbReference>
<feature type="region of interest" description="Disordered" evidence="10">
    <location>
        <begin position="394"/>
        <end position="418"/>
    </location>
</feature>
<dbReference type="OMA" id="QHRAVIV"/>
<evidence type="ECO:0000256" key="6">
    <source>
        <dbReference type="ARBA" id="ARBA00023054"/>
    </source>
</evidence>
<keyword evidence="13" id="KW-1185">Reference proteome</keyword>
<dbReference type="GO" id="GO:0036158">
    <property type="term" value="P:outer dynein arm assembly"/>
    <property type="evidence" value="ECO:0007669"/>
    <property type="project" value="TreeGrafter"/>
</dbReference>
<evidence type="ECO:0000256" key="2">
    <source>
        <dbReference type="ARBA" id="ARBA00004496"/>
    </source>
</evidence>
<dbReference type="InterPro" id="IPR003603">
    <property type="entry name" value="U2A'_phosphoprotein32A_C"/>
</dbReference>
<dbReference type="SMART" id="SM00365">
    <property type="entry name" value="LRR_SD22"/>
    <property type="match status" value="3"/>
</dbReference>
<keyword evidence="6" id="KW-0175">Coiled coil</keyword>
<dbReference type="eggNOG" id="KOG0531">
    <property type="taxonomic scope" value="Eukaryota"/>
</dbReference>
<dbReference type="PANTHER" id="PTHR18849:SF0">
    <property type="entry name" value="CILIA- AND FLAGELLA-ASSOCIATED PROTEIN 410-RELATED"/>
    <property type="match status" value="1"/>
</dbReference>
<feature type="compositionally biased region" description="Low complexity" evidence="10">
    <location>
        <begin position="266"/>
        <end position="280"/>
    </location>
</feature>
<evidence type="ECO:0000256" key="5">
    <source>
        <dbReference type="ARBA" id="ARBA00022737"/>
    </source>
</evidence>
<dbReference type="SMART" id="SM00446">
    <property type="entry name" value="LRRcap"/>
    <property type="match status" value="1"/>
</dbReference>
<dbReference type="OrthoDB" id="10250990at2759"/>
<protein>
    <recommendedName>
        <fullName evidence="11">U2A'/phosphoprotein 32 family A C-terminal domain-containing protein</fullName>
    </recommendedName>
</protein>
<dbReference type="SUPFAM" id="SSF52058">
    <property type="entry name" value="L domain-like"/>
    <property type="match status" value="1"/>
</dbReference>
<dbReference type="AlphaFoldDB" id="A0A0L0HVL5"/>
<reference evidence="12 13" key="1">
    <citation type="submission" date="2009-08" db="EMBL/GenBank/DDBJ databases">
        <title>The Genome Sequence of Spizellomyces punctatus strain DAOM BR117.</title>
        <authorList>
            <consortium name="The Broad Institute Genome Sequencing Platform"/>
            <person name="Russ C."/>
            <person name="Cuomo C."/>
            <person name="Shea T."/>
            <person name="Young S.K."/>
            <person name="Zeng Q."/>
            <person name="Koehrsen M."/>
            <person name="Haas B."/>
            <person name="Borodovsky M."/>
            <person name="Guigo R."/>
            <person name="Alvarado L."/>
            <person name="Berlin A."/>
            <person name="Bochicchio J."/>
            <person name="Borenstein D."/>
            <person name="Chapman S."/>
            <person name="Chen Z."/>
            <person name="Engels R."/>
            <person name="Freedman E."/>
            <person name="Gellesch M."/>
            <person name="Goldberg J."/>
            <person name="Griggs A."/>
            <person name="Gujja S."/>
            <person name="Heiman D."/>
            <person name="Hepburn T."/>
            <person name="Howarth C."/>
            <person name="Jen D."/>
            <person name="Larson L."/>
            <person name="Lewis B."/>
            <person name="Mehta T."/>
            <person name="Park D."/>
            <person name="Pearson M."/>
            <person name="Roberts A."/>
            <person name="Saif S."/>
            <person name="Shenoy N."/>
            <person name="Sisk P."/>
            <person name="Stolte C."/>
            <person name="Sykes S."/>
            <person name="Thomson T."/>
            <person name="Walk T."/>
            <person name="White J."/>
            <person name="Yandava C."/>
            <person name="Burger G."/>
            <person name="Gray M.W."/>
            <person name="Holland P.W.H."/>
            <person name="King N."/>
            <person name="Lang F.B.F."/>
            <person name="Roger A.J."/>
            <person name="Ruiz-Trillo I."/>
            <person name="Lander E."/>
            <person name="Nusbaum C."/>
        </authorList>
    </citation>
    <scope>NUCLEOTIDE SEQUENCE [LARGE SCALE GENOMIC DNA]</scope>
    <source>
        <strain evidence="12 13">DAOM BR117</strain>
    </source>
</reference>
<dbReference type="InterPro" id="IPR001611">
    <property type="entry name" value="Leu-rich_rpt"/>
</dbReference>
<dbReference type="Pfam" id="PF23602">
    <property type="entry name" value="CS_DNAAF11_C"/>
    <property type="match status" value="1"/>
</dbReference>
<dbReference type="Proteomes" id="UP000053201">
    <property type="component" value="Unassembled WGS sequence"/>
</dbReference>
<organism evidence="12 13">
    <name type="scientific">Spizellomyces punctatus (strain DAOM BR117)</name>
    <dbReference type="NCBI Taxonomy" id="645134"/>
    <lineage>
        <taxon>Eukaryota</taxon>
        <taxon>Fungi</taxon>
        <taxon>Fungi incertae sedis</taxon>
        <taxon>Chytridiomycota</taxon>
        <taxon>Chytridiomycota incertae sedis</taxon>
        <taxon>Chytridiomycetes</taxon>
        <taxon>Spizellomycetales</taxon>
        <taxon>Spizellomycetaceae</taxon>
        <taxon>Spizellomyces</taxon>
    </lineage>
</organism>
<evidence type="ECO:0000256" key="1">
    <source>
        <dbReference type="ARBA" id="ARBA00004138"/>
    </source>
</evidence>
<keyword evidence="7" id="KW-0969">Cilium</keyword>
<feature type="compositionally biased region" description="Polar residues" evidence="10">
    <location>
        <begin position="202"/>
        <end position="224"/>
    </location>
</feature>
<proteinExistence type="inferred from homology"/>
<dbReference type="STRING" id="645134.A0A0L0HVL5"/>
<keyword evidence="5" id="KW-0677">Repeat</keyword>